<evidence type="ECO:0000259" key="7">
    <source>
        <dbReference type="Pfam" id="PF01061"/>
    </source>
</evidence>
<dbReference type="EMBL" id="ANJA01000210">
    <property type="protein sequence ID" value="ETO84919.1"/>
    <property type="molecule type" value="Genomic_DNA"/>
</dbReference>
<dbReference type="AlphaFoldDB" id="A0A081B1A8"/>
<keyword evidence="4 6" id="KW-1133">Transmembrane helix</keyword>
<feature type="transmembrane region" description="Helical" evidence="6">
    <location>
        <begin position="37"/>
        <end position="65"/>
    </location>
</feature>
<comment type="caution">
    <text evidence="8">The sequence shown here is derived from an EMBL/GenBank/DDBJ whole genome shotgun (WGS) entry which is preliminary data.</text>
</comment>
<evidence type="ECO:0000256" key="2">
    <source>
        <dbReference type="ARBA" id="ARBA00022448"/>
    </source>
</evidence>
<organism evidence="8 9">
    <name type="scientific">Phytophthora nicotianae P1976</name>
    <dbReference type="NCBI Taxonomy" id="1317066"/>
    <lineage>
        <taxon>Eukaryota</taxon>
        <taxon>Sar</taxon>
        <taxon>Stramenopiles</taxon>
        <taxon>Oomycota</taxon>
        <taxon>Peronosporomycetes</taxon>
        <taxon>Peronosporales</taxon>
        <taxon>Peronosporaceae</taxon>
        <taxon>Phytophthora</taxon>
    </lineage>
</organism>
<keyword evidence="2" id="KW-0813">Transport</keyword>
<comment type="subcellular location">
    <subcellularLocation>
        <location evidence="1">Membrane</location>
        <topology evidence="1">Multi-pass membrane protein</topology>
    </subcellularLocation>
</comment>
<evidence type="ECO:0000256" key="1">
    <source>
        <dbReference type="ARBA" id="ARBA00004141"/>
    </source>
</evidence>
<dbReference type="PANTHER" id="PTHR19241">
    <property type="entry name" value="ATP-BINDING CASSETTE TRANSPORTER"/>
    <property type="match status" value="1"/>
</dbReference>
<reference evidence="8 9" key="1">
    <citation type="submission" date="2013-11" db="EMBL/GenBank/DDBJ databases">
        <title>The Genome Sequence of Phytophthora parasitica P1976.</title>
        <authorList>
            <consortium name="The Broad Institute Genomics Platform"/>
            <person name="Russ C."/>
            <person name="Tyler B."/>
            <person name="Panabieres F."/>
            <person name="Shan W."/>
            <person name="Tripathy S."/>
            <person name="Grunwald N."/>
            <person name="Machado M."/>
            <person name="Johnson C.S."/>
            <person name="Walker B."/>
            <person name="Young S."/>
            <person name="Zeng Q."/>
            <person name="Gargeya S."/>
            <person name="Fitzgerald M."/>
            <person name="Haas B."/>
            <person name="Abouelleil A."/>
            <person name="Allen A.W."/>
            <person name="Alvarado L."/>
            <person name="Arachchi H.M."/>
            <person name="Berlin A.M."/>
            <person name="Chapman S.B."/>
            <person name="Gainer-Dewar J."/>
            <person name="Goldberg J."/>
            <person name="Griggs A."/>
            <person name="Gujja S."/>
            <person name="Hansen M."/>
            <person name="Howarth C."/>
            <person name="Imamovic A."/>
            <person name="Ireland A."/>
            <person name="Larimer J."/>
            <person name="McCowan C."/>
            <person name="Murphy C."/>
            <person name="Pearson M."/>
            <person name="Poon T.W."/>
            <person name="Priest M."/>
            <person name="Roberts A."/>
            <person name="Saif S."/>
            <person name="Shea T."/>
            <person name="Sisk P."/>
            <person name="Sykes S."/>
            <person name="Wortman J."/>
            <person name="Nusbaum C."/>
            <person name="Birren B."/>
        </authorList>
    </citation>
    <scope>NUCLEOTIDE SEQUENCE [LARGE SCALE GENOMIC DNA]</scope>
    <source>
        <strain evidence="8 9">P1976</strain>
    </source>
</reference>
<dbReference type="GO" id="GO:0016020">
    <property type="term" value="C:membrane"/>
    <property type="evidence" value="ECO:0007669"/>
    <property type="project" value="UniProtKB-SubCell"/>
</dbReference>
<sequence length="110" mass="12846">MTTSFITYITFNAVLPITYRERASYYRERSSEMYNAFWYFMGSTIVEIPYCFGASFIFLVIYFPLVRFSGVVEFFSYWLNLSMLVLVQAYFGQLLAYSLPSIEVASSSRS</sequence>
<evidence type="ECO:0000256" key="5">
    <source>
        <dbReference type="ARBA" id="ARBA00023136"/>
    </source>
</evidence>
<feature type="transmembrane region" description="Helical" evidence="6">
    <location>
        <begin position="77"/>
        <end position="99"/>
    </location>
</feature>
<keyword evidence="3 6" id="KW-0812">Transmembrane</keyword>
<evidence type="ECO:0000256" key="3">
    <source>
        <dbReference type="ARBA" id="ARBA00022692"/>
    </source>
</evidence>
<dbReference type="InterPro" id="IPR013525">
    <property type="entry name" value="ABC2_TM"/>
</dbReference>
<accession>A0A081B1A8</accession>
<name>A0A081B1A8_PHYNI</name>
<keyword evidence="5 6" id="KW-0472">Membrane</keyword>
<evidence type="ECO:0000256" key="6">
    <source>
        <dbReference type="SAM" id="Phobius"/>
    </source>
</evidence>
<gene>
    <name evidence="8" type="ORF">F444_01221</name>
</gene>
<evidence type="ECO:0000256" key="4">
    <source>
        <dbReference type="ARBA" id="ARBA00022989"/>
    </source>
</evidence>
<dbReference type="GO" id="GO:0140359">
    <property type="term" value="F:ABC-type transporter activity"/>
    <property type="evidence" value="ECO:0007669"/>
    <property type="project" value="InterPro"/>
</dbReference>
<dbReference type="Proteomes" id="UP000028582">
    <property type="component" value="Unassembled WGS sequence"/>
</dbReference>
<dbReference type="Pfam" id="PF01061">
    <property type="entry name" value="ABC2_membrane"/>
    <property type="match status" value="1"/>
</dbReference>
<proteinExistence type="predicted"/>
<evidence type="ECO:0000313" key="8">
    <source>
        <dbReference type="EMBL" id="ETO84919.1"/>
    </source>
</evidence>
<evidence type="ECO:0000313" key="9">
    <source>
        <dbReference type="Proteomes" id="UP000028582"/>
    </source>
</evidence>
<protein>
    <recommendedName>
        <fullName evidence="7">ABC-2 type transporter transmembrane domain-containing protein</fullName>
    </recommendedName>
</protein>
<feature type="domain" description="ABC-2 type transporter transmembrane" evidence="7">
    <location>
        <begin position="1"/>
        <end position="106"/>
    </location>
</feature>